<comment type="caution">
    <text evidence="2">The sequence shown here is derived from an EMBL/GenBank/DDBJ whole genome shotgun (WGS) entry which is preliminary data.</text>
</comment>
<protein>
    <submittedName>
        <fullName evidence="2">YD repeat-containing protein</fullName>
    </submittedName>
</protein>
<organism evidence="2 3">
    <name type="scientific">Tenacibaculum skagerrakense</name>
    <dbReference type="NCBI Taxonomy" id="186571"/>
    <lineage>
        <taxon>Bacteria</taxon>
        <taxon>Pseudomonadati</taxon>
        <taxon>Bacteroidota</taxon>
        <taxon>Flavobacteriia</taxon>
        <taxon>Flavobacteriales</taxon>
        <taxon>Flavobacteriaceae</taxon>
        <taxon>Tenacibaculum</taxon>
    </lineage>
</organism>
<dbReference type="OrthoDB" id="9814627at2"/>
<feature type="chain" id="PRO_5020733898" evidence="1">
    <location>
        <begin position="19"/>
        <end position="1224"/>
    </location>
</feature>
<keyword evidence="3" id="KW-1185">Reference proteome</keyword>
<reference evidence="2 3" key="1">
    <citation type="submission" date="2019-03" db="EMBL/GenBank/DDBJ databases">
        <title>Genomic Encyclopedia of Type Strains, Phase IV (KMG-IV): sequencing the most valuable type-strain genomes for metagenomic binning, comparative biology and taxonomic classification.</title>
        <authorList>
            <person name="Goeker M."/>
        </authorList>
    </citation>
    <scope>NUCLEOTIDE SEQUENCE [LARGE SCALE GENOMIC DNA]</scope>
    <source>
        <strain evidence="2 3">DSM 14836</strain>
    </source>
</reference>
<dbReference type="Gene3D" id="2.180.10.10">
    <property type="entry name" value="RHS repeat-associated core"/>
    <property type="match status" value="1"/>
</dbReference>
<name>A0A4R2NRV5_9FLAO</name>
<evidence type="ECO:0000313" key="3">
    <source>
        <dbReference type="Proteomes" id="UP000294564"/>
    </source>
</evidence>
<dbReference type="EMBL" id="SLXM01000006">
    <property type="protein sequence ID" value="TCP24241.1"/>
    <property type="molecule type" value="Genomic_DNA"/>
</dbReference>
<dbReference type="RefSeq" id="WP_132794921.1">
    <property type="nucleotide sequence ID" value="NZ_SLXM01000006.1"/>
</dbReference>
<sequence length="1224" mass="138465">MKNIKLLVALLYSTICLGQIDANTQLPNVLPMSPESSEFIRYGDVPVNNYTGIPQVNIPIYTLKANGINIPISLSYNVNGIKVNQEATWVGLGWHLSADMEIVQSVVGLDDFGYYAYRQYPDFDCLISKQSSGLTATSVMSQENSFYLGFDDRWNIENPDCLFNPVNYAGTKDTQPDIFYFNVLGYGGKFMLDWTTETFVCLTDKRIKIQAPNYSFPNKPNNFTIIVPEGHKFEFDLKDEVAVNRSLSVNSFGGAAGSSIDMVNRNEKTSRVFKLSKIITNKGGFVDFEYTTSLVSKNLPTINLISRSYDPKEGAGSTYIPDNTGITTSYFATEQTFSYLSAIKYEDTQINFLTSSRIDLKEAKKLDKIEVKYKDVVVDSFDFDYSYFEGHTIGNNWDNFLNYDNYVVGKTNEELTHRLKLNSFKRTGINPYIFDYDQTVLPKKTSYATDYWGFYNGIHTNDSFFPNIYRFNVERHDPLYLDYQNNNKSADINYTKAATLLKVTYPTKGATIYNYELNSFSNFDAPSKEQGEAKNFSITTGTGSGPNPNEVILVKGGSTIFNGNALLSTRGCNFADLYDDTYIEIFHFKPSLTALIENTSYNYLYELAALGLIKGSSNFNQANYDTYINEVKSVRMRYDDPEELLISDLQFIFPEGVVYFTVKGGCGTYNGTVNSSQVTLSLSYRDYLPLANESYGAGLRVQAITDYTDGENPFQAANKKVFDYTNGKLMSPLIFYSKAETSFEVPMLVGYQGAGCTPPSDYLDKQSAYLYAYKEFVKNPSLKNAESLRLALYQLDNTTLNAGANCSPIYQINSFIGNKRELTSGSFVQPSLNANGNYVGYSEIIERRVDVNGNDNGKVVFEFINNQDDGVPQDNEGNSYFQEINLPFTKKYPENGLLLKTSILNKNSDTIQKVVYTYNSSMEEALWGVKTIHTDTRAFYTSTTGPVIEQSYLTGVYPIRSGVSLLEKEETFNFDLDNKIETKVEYTYDDYNQNKTTKVTYSGNNIREVRNKYPYDFQNSSVLSGMISNNILTPVIEEEILKNNERLTLQKNNFKLVSGENNYPMYLPESVENAKGSHALEQRILFSTYDSKGNLTQVSKKDGSKIYYVWGYNKEYPIAKIEGYNNSITSFQQTAIDDAITSSNFDKSDTTENTLRTKLESLRNAFGIQAMVTTYTYNPLIGVTSITDTRGETVFYEYDSLNRLLYIKDAQGNILKENKYNYKN</sequence>
<gene>
    <name evidence="2" type="ORF">EV195_10643</name>
</gene>
<evidence type="ECO:0000313" key="2">
    <source>
        <dbReference type="EMBL" id="TCP24241.1"/>
    </source>
</evidence>
<feature type="signal peptide" evidence="1">
    <location>
        <begin position="1"/>
        <end position="18"/>
    </location>
</feature>
<dbReference type="AlphaFoldDB" id="A0A4R2NRV5"/>
<evidence type="ECO:0000256" key="1">
    <source>
        <dbReference type="SAM" id="SignalP"/>
    </source>
</evidence>
<proteinExistence type="predicted"/>
<keyword evidence="1" id="KW-0732">Signal</keyword>
<dbReference type="Proteomes" id="UP000294564">
    <property type="component" value="Unassembled WGS sequence"/>
</dbReference>
<accession>A0A4R2NRV5</accession>